<dbReference type="AlphaFoldDB" id="A0A098R106"/>
<reference evidence="1 2" key="1">
    <citation type="submission" date="2014-05" db="EMBL/GenBank/DDBJ databases">
        <title>De novo Genome Sequence of Spirocheata sp.</title>
        <authorList>
            <person name="Shivani Y."/>
            <person name="Subhash Y."/>
            <person name="Tushar L."/>
            <person name="Sasikala C."/>
            <person name="Ramana C.V."/>
        </authorList>
    </citation>
    <scope>NUCLEOTIDE SEQUENCE [LARGE SCALE GENOMIC DNA]</scope>
    <source>
        <strain evidence="1 2">JC230</strain>
    </source>
</reference>
<dbReference type="eggNOG" id="COG0308">
    <property type="taxonomic scope" value="Bacteria"/>
</dbReference>
<dbReference type="STRING" id="1480694.DC28_06905"/>
<keyword evidence="2" id="KW-1185">Reference proteome</keyword>
<sequence>MGKFGSHLFIVSLVLVFSTCVLSPNTNDGLVILSPNDGAVFAFNEAVKFVASAVTVPDDLTWHNEQGSIWGKGAEFTKVLIAGEYTVILKQNSQEVGSVSFTVLPMDFSPGSFVQYVQMLDSQIHILSPGYYIPGYVNLGTDAAQPTINIPKDRGAGAKDSFPALDVPPVRDPILTLPKGYEAPDQPIPSHTRSLQDSADYMITQREFFIPNLNDSQSDPKIITASAVLRDNSVVLWVDEQTIIPTADIESLFEKTHQILPRVETLFGIRGATNGDRKIHILFTPLVNQSSVAIGFFNPTDLLPRNTQDWSSSYNPFSNECNLLTLGVPQEGSDNGSFSLSSLAATISHELSHLIRFQRKTRQVMLSGSQDVPYEEIFLDEGLAHLTETLLGYGVSGGNLNFAQHYLDSSAVYSFSGLSLNGQDDSAGRRGAMLLLLSWWFWKQGGLSVNEDGGFVDRGGIRFLQQLVDTQLTGWPGLESALNTSRSQIIKRFFEDSVLNIEKNDVPKDPFTHEPLGVQVHGGGISGFRAMEEAGLMSIAPMAIGYSGAIFVSGYPEVFLGGSAAQRNRVQGHLHVYWFMIEP</sequence>
<protein>
    <recommendedName>
        <fullName evidence="3">Peptidase M30</fullName>
    </recommendedName>
</protein>
<evidence type="ECO:0000313" key="2">
    <source>
        <dbReference type="Proteomes" id="UP000029692"/>
    </source>
</evidence>
<dbReference type="OrthoDB" id="338571at2"/>
<name>A0A098R106_9SPIO</name>
<dbReference type="Proteomes" id="UP000029692">
    <property type="component" value="Unassembled WGS sequence"/>
</dbReference>
<accession>A0A098R106</accession>
<comment type="caution">
    <text evidence="1">The sequence shown here is derived from an EMBL/GenBank/DDBJ whole genome shotgun (WGS) entry which is preliminary data.</text>
</comment>
<evidence type="ECO:0008006" key="3">
    <source>
        <dbReference type="Google" id="ProtNLM"/>
    </source>
</evidence>
<proteinExistence type="predicted"/>
<dbReference type="RefSeq" id="WP_037547143.1">
    <property type="nucleotide sequence ID" value="NZ_JNUP01000052.1"/>
</dbReference>
<gene>
    <name evidence="1" type="ORF">DC28_06905</name>
</gene>
<evidence type="ECO:0000313" key="1">
    <source>
        <dbReference type="EMBL" id="KGE72397.1"/>
    </source>
</evidence>
<dbReference type="EMBL" id="JNUP01000052">
    <property type="protein sequence ID" value="KGE72397.1"/>
    <property type="molecule type" value="Genomic_DNA"/>
</dbReference>
<organism evidence="1 2">
    <name type="scientific">Spirochaeta lutea</name>
    <dbReference type="NCBI Taxonomy" id="1480694"/>
    <lineage>
        <taxon>Bacteria</taxon>
        <taxon>Pseudomonadati</taxon>
        <taxon>Spirochaetota</taxon>
        <taxon>Spirochaetia</taxon>
        <taxon>Spirochaetales</taxon>
        <taxon>Spirochaetaceae</taxon>
        <taxon>Spirochaeta</taxon>
    </lineage>
</organism>